<name>A0A511XJP0_9PROT</name>
<feature type="compositionally biased region" description="Polar residues" evidence="1">
    <location>
        <begin position="104"/>
        <end position="124"/>
    </location>
</feature>
<feature type="chain" id="PRO_5022122005" evidence="2">
    <location>
        <begin position="24"/>
        <end position="124"/>
    </location>
</feature>
<dbReference type="AlphaFoldDB" id="A0A511XJP0"/>
<evidence type="ECO:0000313" key="4">
    <source>
        <dbReference type="Proteomes" id="UP000321746"/>
    </source>
</evidence>
<keyword evidence="4" id="KW-1185">Reference proteome</keyword>
<proteinExistence type="predicted"/>
<dbReference type="EMBL" id="BJYG01000016">
    <property type="protein sequence ID" value="GEN63141.1"/>
    <property type="molecule type" value="Genomic_DNA"/>
</dbReference>
<gene>
    <name evidence="3" type="ORF">AOE01nite_13650</name>
</gene>
<evidence type="ECO:0000256" key="1">
    <source>
        <dbReference type="SAM" id="MobiDB-lite"/>
    </source>
</evidence>
<accession>A0A511XJP0</accession>
<feature type="region of interest" description="Disordered" evidence="1">
    <location>
        <begin position="59"/>
        <end position="124"/>
    </location>
</feature>
<protein>
    <submittedName>
        <fullName evidence="3">Uncharacterized protein</fullName>
    </submittedName>
</protein>
<reference evidence="3 4" key="1">
    <citation type="submission" date="2019-07" db="EMBL/GenBank/DDBJ databases">
        <title>Whole genome shotgun sequence of Acetobacter oeni NBRC 105207.</title>
        <authorList>
            <person name="Hosoyama A."/>
            <person name="Uohara A."/>
            <person name="Ohji S."/>
            <person name="Ichikawa N."/>
        </authorList>
    </citation>
    <scope>NUCLEOTIDE SEQUENCE [LARGE SCALE GENOMIC DNA]</scope>
    <source>
        <strain evidence="3 4">NBRC 105207</strain>
    </source>
</reference>
<feature type="signal peptide" evidence="2">
    <location>
        <begin position="1"/>
        <end position="23"/>
    </location>
</feature>
<evidence type="ECO:0000313" key="3">
    <source>
        <dbReference type="EMBL" id="GEN63141.1"/>
    </source>
</evidence>
<keyword evidence="2" id="KW-0732">Signal</keyword>
<evidence type="ECO:0000256" key="2">
    <source>
        <dbReference type="SAM" id="SignalP"/>
    </source>
</evidence>
<organism evidence="3 4">
    <name type="scientific">Acetobacter oeni</name>
    <dbReference type="NCBI Taxonomy" id="304077"/>
    <lineage>
        <taxon>Bacteria</taxon>
        <taxon>Pseudomonadati</taxon>
        <taxon>Pseudomonadota</taxon>
        <taxon>Alphaproteobacteria</taxon>
        <taxon>Acetobacterales</taxon>
        <taxon>Acetobacteraceae</taxon>
        <taxon>Acetobacter</taxon>
    </lineage>
</organism>
<sequence length="124" mass="12933">MMKRFLIVTLMVGLVSISAPGKAATDCTGASCTQSPGIGQDIAAGTKNAAHNTARWSTRTGKNIGQWSSRKGKSVRSWTKEKAGDVGKWGSNTGKNVGNWGKKTGQNAGNFFTGKPAQSGQTSN</sequence>
<comment type="caution">
    <text evidence="3">The sequence shown here is derived from an EMBL/GenBank/DDBJ whole genome shotgun (WGS) entry which is preliminary data.</text>
</comment>
<dbReference type="Proteomes" id="UP000321746">
    <property type="component" value="Unassembled WGS sequence"/>
</dbReference>
<feature type="compositionally biased region" description="Polar residues" evidence="1">
    <location>
        <begin position="59"/>
        <end position="69"/>
    </location>
</feature>